<keyword evidence="2" id="KW-0028">Amino-acid biosynthesis</keyword>
<evidence type="ECO:0000313" key="5">
    <source>
        <dbReference type="EMBL" id="MEW9263183.1"/>
    </source>
</evidence>
<dbReference type="NCBIfam" id="NF009201">
    <property type="entry name" value="PRK12549.1"/>
    <property type="match status" value="1"/>
</dbReference>
<dbReference type="SUPFAM" id="SSF53223">
    <property type="entry name" value="Aminoacid dehydrogenase-like, N-terminal domain"/>
    <property type="match status" value="1"/>
</dbReference>
<reference evidence="5 6" key="1">
    <citation type="submission" date="2024-07" db="EMBL/GenBank/DDBJ databases">
        <authorList>
            <person name="Thanompreechachai J."/>
            <person name="Duangmal K."/>
        </authorList>
    </citation>
    <scope>NUCLEOTIDE SEQUENCE [LARGE SCALE GENOMIC DNA]</scope>
    <source>
        <strain evidence="5 6">KCTC 19886</strain>
    </source>
</reference>
<feature type="domain" description="SDH C-terminal" evidence="4">
    <location>
        <begin position="273"/>
        <end position="300"/>
    </location>
</feature>
<dbReference type="Gene3D" id="3.40.50.10860">
    <property type="entry name" value="Leucine Dehydrogenase, chain A, domain 1"/>
    <property type="match status" value="1"/>
</dbReference>
<evidence type="ECO:0000256" key="2">
    <source>
        <dbReference type="ARBA" id="ARBA00023141"/>
    </source>
</evidence>
<protein>
    <submittedName>
        <fullName evidence="5">Shikimate dehydrogenase</fullName>
        <ecNumber evidence="5">1.1.1.25</ecNumber>
    </submittedName>
</protein>
<dbReference type="InterPro" id="IPR036291">
    <property type="entry name" value="NAD(P)-bd_dom_sf"/>
</dbReference>
<dbReference type="SUPFAM" id="SSF51735">
    <property type="entry name" value="NAD(P)-binding Rossmann-fold domains"/>
    <property type="match status" value="1"/>
</dbReference>
<name>A0ABV3P171_9ACTN</name>
<gene>
    <name evidence="5" type="ORF">AB1207_00330</name>
</gene>
<dbReference type="Pfam" id="PF08501">
    <property type="entry name" value="Shikimate_dh_N"/>
    <property type="match status" value="1"/>
</dbReference>
<organism evidence="5 6">
    <name type="scientific">Kineococcus endophyticus</name>
    <dbReference type="NCBI Taxonomy" id="1181883"/>
    <lineage>
        <taxon>Bacteria</taxon>
        <taxon>Bacillati</taxon>
        <taxon>Actinomycetota</taxon>
        <taxon>Actinomycetes</taxon>
        <taxon>Kineosporiales</taxon>
        <taxon>Kineosporiaceae</taxon>
        <taxon>Kineococcus</taxon>
    </lineage>
</organism>
<dbReference type="Pfam" id="PF18317">
    <property type="entry name" value="SDH_C"/>
    <property type="match status" value="1"/>
</dbReference>
<evidence type="ECO:0000256" key="1">
    <source>
        <dbReference type="ARBA" id="ARBA00004871"/>
    </source>
</evidence>
<dbReference type="InterPro" id="IPR013708">
    <property type="entry name" value="Shikimate_DH-bd_N"/>
</dbReference>
<dbReference type="InterPro" id="IPR022893">
    <property type="entry name" value="Shikimate_DH_fam"/>
</dbReference>
<evidence type="ECO:0000313" key="6">
    <source>
        <dbReference type="Proteomes" id="UP001555826"/>
    </source>
</evidence>
<evidence type="ECO:0000259" key="3">
    <source>
        <dbReference type="Pfam" id="PF08501"/>
    </source>
</evidence>
<accession>A0ABV3P171</accession>
<dbReference type="RefSeq" id="WP_367635783.1">
    <property type="nucleotide sequence ID" value="NZ_JBFNQN010000001.1"/>
</dbReference>
<dbReference type="Proteomes" id="UP001555826">
    <property type="component" value="Unassembled WGS sequence"/>
</dbReference>
<dbReference type="Gene3D" id="3.40.50.720">
    <property type="entry name" value="NAD(P)-binding Rossmann-like Domain"/>
    <property type="match status" value="1"/>
</dbReference>
<dbReference type="PANTHER" id="PTHR21089:SF1">
    <property type="entry name" value="BIFUNCTIONAL 3-DEHYDROQUINATE DEHYDRATASE_SHIKIMATE DEHYDROGENASE, CHLOROPLASTIC"/>
    <property type="match status" value="1"/>
</dbReference>
<sequence length="306" mass="31497">MSHAVIDAGTADDPVVPTPVRGARPYLVGLVGTGVGPSLTPPLHMAEAAELGLGYVYRTIDLAERGIAPERIGEVLGWARDLGFDALNVTHPCKQLVLPHLDAVDPLAAALGAVNTVLLTPDGAVGHNTDTTGFEAALRSELDDAPRGDVVLVGAGGAGAAVADALLRCGTERLTVVDVAPGRARDLAGSLAGRHHREVTSAGTADLTDLVPAADGVVHCTPTGMAEHPGTAFPVDLLRPATWVADVVYRPLETALLTAARAAGCRTLDGGHMAVHQAVGAFELITGRRPDTARMLAHLRALVRAD</sequence>
<evidence type="ECO:0000259" key="4">
    <source>
        <dbReference type="Pfam" id="PF18317"/>
    </source>
</evidence>
<comment type="caution">
    <text evidence="5">The sequence shown here is derived from an EMBL/GenBank/DDBJ whole genome shotgun (WGS) entry which is preliminary data.</text>
</comment>
<dbReference type="InterPro" id="IPR046346">
    <property type="entry name" value="Aminoacid_DH-like_N_sf"/>
</dbReference>
<keyword evidence="6" id="KW-1185">Reference proteome</keyword>
<dbReference type="InterPro" id="IPR041121">
    <property type="entry name" value="SDH_C"/>
</dbReference>
<dbReference type="GO" id="GO:0004764">
    <property type="term" value="F:shikimate 3-dehydrogenase (NADP+) activity"/>
    <property type="evidence" value="ECO:0007669"/>
    <property type="project" value="UniProtKB-EC"/>
</dbReference>
<keyword evidence="2" id="KW-0057">Aromatic amino acid biosynthesis</keyword>
<dbReference type="EC" id="1.1.1.25" evidence="5"/>
<comment type="pathway">
    <text evidence="1">Metabolic intermediate biosynthesis; chorismate biosynthesis; chorismate from D-erythrose 4-phosphate and phosphoenolpyruvate: step 4/7.</text>
</comment>
<dbReference type="EMBL" id="JBFNQN010000001">
    <property type="protein sequence ID" value="MEW9263183.1"/>
    <property type="molecule type" value="Genomic_DNA"/>
</dbReference>
<proteinExistence type="predicted"/>
<feature type="domain" description="Shikimate dehydrogenase substrate binding N-terminal" evidence="3">
    <location>
        <begin position="30"/>
        <end position="117"/>
    </location>
</feature>
<dbReference type="PANTHER" id="PTHR21089">
    <property type="entry name" value="SHIKIMATE DEHYDROGENASE"/>
    <property type="match status" value="1"/>
</dbReference>
<keyword evidence="5" id="KW-0560">Oxidoreductase</keyword>